<keyword evidence="1" id="KW-1133">Transmembrane helix</keyword>
<organism evidence="2">
    <name type="scientific">marine sediment metagenome</name>
    <dbReference type="NCBI Taxonomy" id="412755"/>
    <lineage>
        <taxon>unclassified sequences</taxon>
        <taxon>metagenomes</taxon>
        <taxon>ecological metagenomes</taxon>
    </lineage>
</organism>
<reference evidence="2" key="1">
    <citation type="journal article" date="2015" name="Nature">
        <title>Complex archaea that bridge the gap between prokaryotes and eukaryotes.</title>
        <authorList>
            <person name="Spang A."/>
            <person name="Saw J.H."/>
            <person name="Jorgensen S.L."/>
            <person name="Zaremba-Niedzwiedzka K."/>
            <person name="Martijn J."/>
            <person name="Lind A.E."/>
            <person name="van Eijk R."/>
            <person name="Schleper C."/>
            <person name="Guy L."/>
            <person name="Ettema T.J."/>
        </authorList>
    </citation>
    <scope>NUCLEOTIDE SEQUENCE</scope>
</reference>
<evidence type="ECO:0000313" key="2">
    <source>
        <dbReference type="EMBL" id="KKN10889.1"/>
    </source>
</evidence>
<protein>
    <submittedName>
        <fullName evidence="2">Uncharacterized protein</fullName>
    </submittedName>
</protein>
<gene>
    <name evidence="2" type="ORF">LCGC14_1032030</name>
</gene>
<proteinExistence type="predicted"/>
<name>A0A0F9MYU8_9ZZZZ</name>
<accession>A0A0F9MYU8</accession>
<keyword evidence="1" id="KW-0472">Membrane</keyword>
<dbReference type="AlphaFoldDB" id="A0A0F9MYU8"/>
<sequence length="49" mass="5717">MPTLIWMAISNCNCPEAFPVIAGFMVFLGVFLYFDIRRSRKWIMGDNDE</sequence>
<feature type="transmembrane region" description="Helical" evidence="1">
    <location>
        <begin position="17"/>
        <end position="34"/>
    </location>
</feature>
<dbReference type="EMBL" id="LAZR01004194">
    <property type="protein sequence ID" value="KKN10889.1"/>
    <property type="molecule type" value="Genomic_DNA"/>
</dbReference>
<keyword evidence="1" id="KW-0812">Transmembrane</keyword>
<comment type="caution">
    <text evidence="2">The sequence shown here is derived from an EMBL/GenBank/DDBJ whole genome shotgun (WGS) entry which is preliminary data.</text>
</comment>
<evidence type="ECO:0000256" key="1">
    <source>
        <dbReference type="SAM" id="Phobius"/>
    </source>
</evidence>